<organism evidence="4 5">
    <name type="scientific">Amycolatopsis ultiminotia</name>
    <dbReference type="NCBI Taxonomy" id="543629"/>
    <lineage>
        <taxon>Bacteria</taxon>
        <taxon>Bacillati</taxon>
        <taxon>Actinomycetota</taxon>
        <taxon>Actinomycetes</taxon>
        <taxon>Pseudonocardiales</taxon>
        <taxon>Pseudonocardiaceae</taxon>
        <taxon>Amycolatopsis</taxon>
    </lineage>
</organism>
<sequence length="323" mass="35052">MEPDAGVGTLYSWGATPHLEVTQGPWDARRQAEEMANPFVKFWKYMMAAFSSKIDEHADPKVQIQQAIEEAQRNHQALTQQAASVIGNQRQLEMKLNRQLGEVEKLQASTRQALVLADEARSKGDEAKATQFETAAESFAAQLVTAEQSIEDLKTLHDQSLQAAAQAKQAVERNATMLQQKLAERTKLLSQLEQAKMQEQVSSSLNQMSQLAAPGNTPSLEEVRDKIEKRYTTALGSAELAQNSVQGRMMEVQESATQMAGHSRLEQIRASMQGNSVAQVTDGAAAANSAGAANSGAANAPASPDIQREIQARVQAEQGKNPA</sequence>
<evidence type="ECO:0000313" key="4">
    <source>
        <dbReference type="EMBL" id="GAA3568521.1"/>
    </source>
</evidence>
<evidence type="ECO:0000313" key="5">
    <source>
        <dbReference type="Proteomes" id="UP001500689"/>
    </source>
</evidence>
<gene>
    <name evidence="4" type="ORF">GCM10022222_60710</name>
</gene>
<keyword evidence="5" id="KW-1185">Reference proteome</keyword>
<accession>A0ABP6XK94</accession>
<feature type="coiled-coil region" evidence="2">
    <location>
        <begin position="61"/>
        <end position="109"/>
    </location>
</feature>
<dbReference type="Proteomes" id="UP001500689">
    <property type="component" value="Unassembled WGS sequence"/>
</dbReference>
<dbReference type="Pfam" id="PF04012">
    <property type="entry name" value="PspA_IM30"/>
    <property type="match status" value="1"/>
</dbReference>
<protein>
    <submittedName>
        <fullName evidence="4">PspA/IM30 family protein</fullName>
    </submittedName>
</protein>
<keyword evidence="2" id="KW-0175">Coiled coil</keyword>
<comment type="similarity">
    <text evidence="1">Belongs to the PspA/Vipp/IM30 family.</text>
</comment>
<comment type="caution">
    <text evidence="4">The sequence shown here is derived from an EMBL/GenBank/DDBJ whole genome shotgun (WGS) entry which is preliminary data.</text>
</comment>
<feature type="region of interest" description="Disordered" evidence="3">
    <location>
        <begin position="273"/>
        <end position="307"/>
    </location>
</feature>
<reference evidence="5" key="1">
    <citation type="journal article" date="2019" name="Int. J. Syst. Evol. Microbiol.">
        <title>The Global Catalogue of Microorganisms (GCM) 10K type strain sequencing project: providing services to taxonomists for standard genome sequencing and annotation.</title>
        <authorList>
            <consortium name="The Broad Institute Genomics Platform"/>
            <consortium name="The Broad Institute Genome Sequencing Center for Infectious Disease"/>
            <person name="Wu L."/>
            <person name="Ma J."/>
        </authorList>
    </citation>
    <scope>NUCLEOTIDE SEQUENCE [LARGE SCALE GENOMIC DNA]</scope>
    <source>
        <strain evidence="5">JCM 16898</strain>
    </source>
</reference>
<dbReference type="InterPro" id="IPR007157">
    <property type="entry name" value="PspA_VIPP1"/>
</dbReference>
<proteinExistence type="inferred from homology"/>
<evidence type="ECO:0000256" key="2">
    <source>
        <dbReference type="SAM" id="Coils"/>
    </source>
</evidence>
<dbReference type="EMBL" id="BAAAZN010000015">
    <property type="protein sequence ID" value="GAA3568521.1"/>
    <property type="molecule type" value="Genomic_DNA"/>
</dbReference>
<evidence type="ECO:0000256" key="3">
    <source>
        <dbReference type="SAM" id="MobiDB-lite"/>
    </source>
</evidence>
<name>A0ABP6XK94_9PSEU</name>
<feature type="coiled-coil region" evidence="2">
    <location>
        <begin position="161"/>
        <end position="198"/>
    </location>
</feature>
<evidence type="ECO:0000256" key="1">
    <source>
        <dbReference type="ARBA" id="ARBA00043985"/>
    </source>
</evidence>
<feature type="compositionally biased region" description="Low complexity" evidence="3">
    <location>
        <begin position="283"/>
        <end position="304"/>
    </location>
</feature>